<feature type="region of interest" description="Disordered" evidence="1">
    <location>
        <begin position="139"/>
        <end position="218"/>
    </location>
</feature>
<feature type="compositionally biased region" description="Basic and acidic residues" evidence="1">
    <location>
        <begin position="271"/>
        <end position="285"/>
    </location>
</feature>
<feature type="domain" description="GBF-interacting protein 1 N-terminal" evidence="2">
    <location>
        <begin position="214"/>
        <end position="272"/>
    </location>
</feature>
<dbReference type="GO" id="GO:0051082">
    <property type="term" value="F:unfolded protein binding"/>
    <property type="evidence" value="ECO:0007669"/>
    <property type="project" value="TreeGrafter"/>
</dbReference>
<feature type="compositionally biased region" description="Low complexity" evidence="1">
    <location>
        <begin position="347"/>
        <end position="382"/>
    </location>
</feature>
<protein>
    <recommendedName>
        <fullName evidence="2">GBF-interacting protein 1 N-terminal domain-containing protein</fullName>
    </recommendedName>
</protein>
<reference evidence="3" key="1">
    <citation type="submission" date="2020-06" db="EMBL/GenBank/DDBJ databases">
        <title>WGS assembly of Ceratodon purpureus strain R40.</title>
        <authorList>
            <person name="Carey S.B."/>
            <person name="Jenkins J."/>
            <person name="Shu S."/>
            <person name="Lovell J.T."/>
            <person name="Sreedasyam A."/>
            <person name="Maumus F."/>
            <person name="Tiley G.P."/>
            <person name="Fernandez-Pozo N."/>
            <person name="Barry K."/>
            <person name="Chen C."/>
            <person name="Wang M."/>
            <person name="Lipzen A."/>
            <person name="Daum C."/>
            <person name="Saski C.A."/>
            <person name="Payton A.C."/>
            <person name="Mcbreen J.C."/>
            <person name="Conrad R.E."/>
            <person name="Kollar L.M."/>
            <person name="Olsson S."/>
            <person name="Huttunen S."/>
            <person name="Landis J.B."/>
            <person name="Wickett N.J."/>
            <person name="Johnson M.G."/>
            <person name="Rensing S.A."/>
            <person name="Grimwood J."/>
            <person name="Schmutz J."/>
            <person name="Mcdaniel S.F."/>
        </authorList>
    </citation>
    <scope>NUCLEOTIDE SEQUENCE</scope>
    <source>
        <strain evidence="3">R40</strain>
    </source>
</reference>
<dbReference type="InterPro" id="IPR009060">
    <property type="entry name" value="UBA-like_sf"/>
</dbReference>
<evidence type="ECO:0000256" key="1">
    <source>
        <dbReference type="SAM" id="MobiDB-lite"/>
    </source>
</evidence>
<comment type="caution">
    <text evidence="3">The sequence shown here is derived from an EMBL/GenBank/DDBJ whole genome shotgun (WGS) entry which is preliminary data.</text>
</comment>
<dbReference type="EMBL" id="CM026431">
    <property type="protein sequence ID" value="KAG0559009.1"/>
    <property type="molecule type" value="Genomic_DNA"/>
</dbReference>
<feature type="compositionally biased region" description="Gly residues" evidence="1">
    <location>
        <begin position="287"/>
        <end position="305"/>
    </location>
</feature>
<feature type="region of interest" description="Disordered" evidence="1">
    <location>
        <begin position="248"/>
        <end position="409"/>
    </location>
</feature>
<name>A0A8T0GLC8_CERPU</name>
<feature type="compositionally biased region" description="Polar residues" evidence="1">
    <location>
        <begin position="628"/>
        <end position="642"/>
    </location>
</feature>
<feature type="region of interest" description="Disordered" evidence="1">
    <location>
        <begin position="1086"/>
        <end position="1161"/>
    </location>
</feature>
<feature type="compositionally biased region" description="Polar residues" evidence="1">
    <location>
        <begin position="1"/>
        <end position="11"/>
    </location>
</feature>
<dbReference type="SUPFAM" id="SSF46934">
    <property type="entry name" value="UBA-like"/>
    <property type="match status" value="1"/>
</dbReference>
<feature type="compositionally biased region" description="Polar residues" evidence="1">
    <location>
        <begin position="505"/>
        <end position="516"/>
    </location>
</feature>
<feature type="compositionally biased region" description="Basic residues" evidence="1">
    <location>
        <begin position="44"/>
        <end position="56"/>
    </location>
</feature>
<feature type="compositionally biased region" description="Low complexity" evidence="1">
    <location>
        <begin position="446"/>
        <end position="473"/>
    </location>
</feature>
<dbReference type="Proteomes" id="UP000822688">
    <property type="component" value="Chromosome 10"/>
</dbReference>
<evidence type="ECO:0000313" key="3">
    <source>
        <dbReference type="EMBL" id="KAG0559009.1"/>
    </source>
</evidence>
<sequence length="1161" mass="118567">MAQWRFSSDGSLNGEWEPADERIRVGGALRSQQPSPAHPLPSGRKGRQRKGRRKGRGVGLGLGTGKGKPACAANRVSRVRQVTVSIPIQSPPSLPPLPLPPPLPPLPTSIAIPLQHSIPTALQDPLPLTLSPPPLSLPPLSCSCSPPSPAPAPARSSPRRPRSGPRTDPPPPLGRGSIGREGGPRRGAEHAGSGAAHGTMSTVGRGGGGAAVDIPASTKKVVQDLKEVVGNSEEEIYAMLKECNMDPNETAQRLLNQGDPFHEVKRKRDKKKDSGGSKEGADVRGRPGSGGNYGRGGGRGGGGRGSSLPRFGSQEHGGGGGRGRGYGRDNGVHPSSRGSGAVPSSGPAHGQAKPATAAPASSAAAPAAAPAAAAPQAQPSSAGSGGFPGVANGSSGYVRPAPAPQGAWASGHTTMADILKAQVAPAPSFQAPSATLPSPGFPGAQASVSASYPEAAPSAESSDASEFYSSSADPVLHSSVDSRGGSAQGAIGTVGNQRPIGDRPVSTSSAEMSLGTSAAAAQPVSSEPSSVPATAAAESRDAEAQVEVAAAARPASPVSVISPVSSEDLSAEEAGASADGGSAQAQQAGGRSVLGGSQYNGQPLYAPPLQPVGTQKGGVGLEWKAKGSGQSSVGASSDGGSQSLGAVDPTMIVQSYQALSLQDDEPVIIPTHFRVPEADRSHLSFGSFGSDFSTGFGTSFGLEEVEKTKHVEPIVAEEAPVEQAAPASVETQVEMVQSYGHQQQGATSVENMSAGVEAASVVHQGPAVAAQEQHLKPDPVVQQSPAYFLGASNYPGFGLMPQMPGGQYGYEQQAESQAQDVSRIPSMVQAYDPTTSYYTSAFRGADADRLYPPYAPTNTSSKYSGNIGLMTAPSLPSSQEGVNPMMVSAGPSVAPSSQAGSNVQSAQAIPQQALPMHYSQPPSGHYGNFVGYQYVPQNYPFLQPPYPHHMYNSSNSAYAQLPAGSSYPPTAGSSYPSGGATAVKFPMPQYKPVAGAGNAPQSAPGIGYGGYTTTPSGYASNPAVTAGNASGYEDVNPSHYKDSTLYIPNQQQGDSSTVWIQTSMPRDMGPSGAMQTSSYYNLASQGQHSGYAQHSQQPTHGHAHPNAAYANLYHPSQAGPAASHQMLQQPQGMGGGAGNTQAGAYQQQPQRTQQTWNNSNY</sequence>
<dbReference type="PANTHER" id="PTHR46775:SF1">
    <property type="entry name" value="FLOCCULATION PROTEIN (DUF1296)"/>
    <property type="match status" value="1"/>
</dbReference>
<feature type="compositionally biased region" description="Polar residues" evidence="1">
    <location>
        <begin position="523"/>
        <end position="532"/>
    </location>
</feature>
<dbReference type="InterPro" id="IPR044277">
    <property type="entry name" value="GIP1"/>
</dbReference>
<evidence type="ECO:0000259" key="2">
    <source>
        <dbReference type="Pfam" id="PF06972"/>
    </source>
</evidence>
<keyword evidence="4" id="KW-1185">Reference proteome</keyword>
<feature type="compositionally biased region" description="Low complexity" evidence="1">
    <location>
        <begin position="545"/>
        <end position="590"/>
    </location>
</feature>
<accession>A0A8T0GLC8</accession>
<feature type="compositionally biased region" description="Polar residues" evidence="1">
    <location>
        <begin position="1086"/>
        <end position="1099"/>
    </location>
</feature>
<feature type="region of interest" description="Disordered" evidence="1">
    <location>
        <begin position="87"/>
        <end position="107"/>
    </location>
</feature>
<proteinExistence type="predicted"/>
<feature type="compositionally biased region" description="Gly residues" evidence="1">
    <location>
        <begin position="315"/>
        <end position="324"/>
    </location>
</feature>
<dbReference type="InterPro" id="IPR009719">
    <property type="entry name" value="GIP1_N"/>
</dbReference>
<gene>
    <name evidence="3" type="ORF">KC19_10G071800</name>
</gene>
<dbReference type="AlphaFoldDB" id="A0A8T0GLC8"/>
<feature type="compositionally biased region" description="Pro residues" evidence="1">
    <location>
        <begin position="89"/>
        <end position="107"/>
    </location>
</feature>
<organism evidence="3 4">
    <name type="scientific">Ceratodon purpureus</name>
    <name type="common">Fire moss</name>
    <name type="synonym">Dicranum purpureum</name>
    <dbReference type="NCBI Taxonomy" id="3225"/>
    <lineage>
        <taxon>Eukaryota</taxon>
        <taxon>Viridiplantae</taxon>
        <taxon>Streptophyta</taxon>
        <taxon>Embryophyta</taxon>
        <taxon>Bryophyta</taxon>
        <taxon>Bryophytina</taxon>
        <taxon>Bryopsida</taxon>
        <taxon>Dicranidae</taxon>
        <taxon>Pseudoditrichales</taxon>
        <taxon>Ditrichaceae</taxon>
        <taxon>Ceratodon</taxon>
    </lineage>
</organism>
<evidence type="ECO:0000313" key="4">
    <source>
        <dbReference type="Proteomes" id="UP000822688"/>
    </source>
</evidence>
<dbReference type="PANTHER" id="PTHR46775">
    <property type="entry name" value="FLOCCULATION PROTEIN (DUF1296)"/>
    <property type="match status" value="1"/>
</dbReference>
<dbReference type="Pfam" id="PF06972">
    <property type="entry name" value="GIP1_N"/>
    <property type="match status" value="1"/>
</dbReference>
<feature type="compositionally biased region" description="Low complexity" evidence="1">
    <location>
        <begin position="1139"/>
        <end position="1155"/>
    </location>
</feature>
<feature type="region of interest" description="Disordered" evidence="1">
    <location>
        <begin position="1"/>
        <end position="74"/>
    </location>
</feature>
<feature type="region of interest" description="Disordered" evidence="1">
    <location>
        <begin position="429"/>
        <end position="642"/>
    </location>
</feature>
<feature type="compositionally biased region" description="Gly residues" evidence="1">
    <location>
        <begin position="57"/>
        <end position="66"/>
    </location>
</feature>